<dbReference type="Gene3D" id="3.40.50.300">
    <property type="entry name" value="P-loop containing nucleotide triphosphate hydrolases"/>
    <property type="match status" value="1"/>
</dbReference>
<sequence>MGTEINPHSLLICGESGAGKSMSLYEMRDRTDVLYLNCEGGKPLPFKNKFKNKVITDPEDILDMLEQLEELGSENPFNFVVIDTISFMMDMFETIHVLPARDTQKMWGQYAQFFKRLITQSSKVDAFFIYLGHLDRQLDEEAGMFRTSVPVKGALAKKGLEAYFTTVINVSKEPIRELQKSPNSMLNITEEDEELGFKHVFQTRTTKKTLGDRIRSPMGMWKKEELYIDNRLAPVIKRLIEYYED</sequence>
<proteinExistence type="predicted"/>
<evidence type="ECO:0000313" key="1">
    <source>
        <dbReference type="EMBL" id="AID16873.1"/>
    </source>
</evidence>
<dbReference type="Proteomes" id="UP000031205">
    <property type="component" value="Segment"/>
</dbReference>
<name>A0A0A7CI70_9CAUD</name>
<evidence type="ECO:0008006" key="3">
    <source>
        <dbReference type="Google" id="ProtNLM"/>
    </source>
</evidence>
<reference evidence="1 2" key="1">
    <citation type="submission" date="2014-05" db="EMBL/GenBank/DDBJ databases">
        <title>Complete Genome Sequence of vBDshPR2C, a New N4-Like Lytic Phage Infecting Dinoroseobacter shibae.</title>
        <authorList>
            <person name="Cai L."/>
            <person name="Zhang R."/>
            <person name="Jiao N."/>
        </authorList>
    </citation>
    <scope>NUCLEOTIDE SEQUENCE [LARGE SCALE GENOMIC DNA]</scope>
</reference>
<evidence type="ECO:0000313" key="2">
    <source>
        <dbReference type="Proteomes" id="UP000031205"/>
    </source>
</evidence>
<organism evidence="1 2">
    <name type="scientific">Dinoroseobacter phage vBDshPR2C</name>
    <dbReference type="NCBI Taxonomy" id="1498169"/>
    <lineage>
        <taxon>Viruses</taxon>
        <taxon>Duplodnaviria</taxon>
        <taxon>Heunggongvirae</taxon>
        <taxon>Uroviricota</taxon>
        <taxon>Caudoviricetes</taxon>
        <taxon>Schitoviridae</taxon>
        <taxon>Rhodovirinae</taxon>
        <taxon>Baltimorevirus</taxon>
        <taxon>Baltimorevirus DFL12</taxon>
    </lineage>
</organism>
<dbReference type="InterPro" id="IPR027417">
    <property type="entry name" value="P-loop_NTPase"/>
</dbReference>
<dbReference type="SUPFAM" id="SSF52540">
    <property type="entry name" value="P-loop containing nucleoside triphosphate hydrolases"/>
    <property type="match status" value="1"/>
</dbReference>
<dbReference type="Pfam" id="PF13479">
    <property type="entry name" value="AAA_24"/>
    <property type="match status" value="1"/>
</dbReference>
<protein>
    <recommendedName>
        <fullName evidence="3">AAA+ ATPase domain-containing protein</fullName>
    </recommendedName>
</protein>
<accession>A0A0A7CI70</accession>
<dbReference type="EMBL" id="KJ803031">
    <property type="protein sequence ID" value="AID16873.1"/>
    <property type="molecule type" value="Genomic_DNA"/>
</dbReference>
<gene>
    <name evidence="1" type="ORF">vBDshPR2C_58</name>
</gene>